<evidence type="ECO:0000256" key="10">
    <source>
        <dbReference type="ARBA" id="ARBA00049553"/>
    </source>
</evidence>
<gene>
    <name evidence="11" type="primary">bioW</name>
    <name evidence="12" type="ORF">SAMN05421737_104173</name>
</gene>
<comment type="pathway">
    <text evidence="2 11">Metabolic intermediate metabolism; pimeloyl-CoA biosynthesis; pimeloyl-CoA from pimelate: step 1/1.</text>
</comment>
<comment type="function">
    <text evidence="11">Catalyzes the transformation of pimelate into pimeloyl-CoA with concomitant hydrolysis of ATP to AMP.</text>
</comment>
<keyword evidence="13" id="KW-1185">Reference proteome</keyword>
<dbReference type="Proteomes" id="UP000242662">
    <property type="component" value="Unassembled WGS sequence"/>
</dbReference>
<dbReference type="NCBIfam" id="NF002360">
    <property type="entry name" value="PRK01322.1"/>
    <property type="match status" value="1"/>
</dbReference>
<evidence type="ECO:0000256" key="6">
    <source>
        <dbReference type="ARBA" id="ARBA00022741"/>
    </source>
</evidence>
<evidence type="ECO:0000313" key="13">
    <source>
        <dbReference type="Proteomes" id="UP000242662"/>
    </source>
</evidence>
<dbReference type="InterPro" id="IPR005499">
    <property type="entry name" value="BioW"/>
</dbReference>
<dbReference type="GO" id="GO:0005524">
    <property type="term" value="F:ATP binding"/>
    <property type="evidence" value="ECO:0007669"/>
    <property type="project" value="UniProtKB-KW"/>
</dbReference>
<keyword evidence="5 11" id="KW-0436">Ligase</keyword>
<dbReference type="GO" id="GO:0042410">
    <property type="term" value="F:6-carboxyhexanoate-CoA ligase activity"/>
    <property type="evidence" value="ECO:0007669"/>
    <property type="project" value="UniProtKB-UniRule"/>
</dbReference>
<comment type="catalytic activity">
    <reaction evidence="10 11">
        <text>heptanedioate + ATP + CoA = 6-carboxyhexanoyl-CoA + AMP + diphosphate</text>
        <dbReference type="Rhea" id="RHEA:14781"/>
        <dbReference type="ChEBI" id="CHEBI:30616"/>
        <dbReference type="ChEBI" id="CHEBI:33019"/>
        <dbReference type="ChEBI" id="CHEBI:36165"/>
        <dbReference type="ChEBI" id="CHEBI:57287"/>
        <dbReference type="ChEBI" id="CHEBI:57360"/>
        <dbReference type="ChEBI" id="CHEBI:456215"/>
        <dbReference type="EC" id="6.2.1.14"/>
    </reaction>
</comment>
<dbReference type="GO" id="GO:0009102">
    <property type="term" value="P:biotin biosynthetic process"/>
    <property type="evidence" value="ECO:0007669"/>
    <property type="project" value="UniProtKB-UniRule"/>
</dbReference>
<sequence length="261" mass="29743">MHQNTYFNIRMRAAQGGAHELGGKHISGGEQLTTYDQIQQAVNALVEKGLSHSRGNPDFMQLQIEMVNRPVQQTPPLPLTTYDVVSVEAGQAFARARLHHIGIKKEVIEQAYEQAMAQPSMRGALIVDARTGKRLDLEKERGVRVSKMDWREANFSKWADAHDVPHNPRIKEALTLAAKVSHHPATIAEWCWSDDPDYVTGYVASKDSGYERITKLKEYGNEQGCRIFFIDGTYHVDDYMDYLKEQPILIQWEADDDKRFD</sequence>
<dbReference type="NCBIfam" id="TIGR01204">
    <property type="entry name" value="bioW"/>
    <property type="match status" value="1"/>
</dbReference>
<keyword evidence="9 11" id="KW-0460">Magnesium</keyword>
<protein>
    <recommendedName>
        <fullName evidence="4 11">6-carboxyhexanoate--CoA ligase</fullName>
        <ecNumber evidence="4 11">6.2.1.14</ecNumber>
    </recommendedName>
    <alternativeName>
        <fullName evidence="11">Pimeloyl-CoA synthase</fullName>
    </alternativeName>
</protein>
<evidence type="ECO:0000256" key="3">
    <source>
        <dbReference type="ARBA" id="ARBA00011738"/>
    </source>
</evidence>
<dbReference type="EMBL" id="FMYM01000004">
    <property type="protein sequence ID" value="SDB97526.1"/>
    <property type="molecule type" value="Genomic_DNA"/>
</dbReference>
<evidence type="ECO:0000256" key="7">
    <source>
        <dbReference type="ARBA" id="ARBA00022756"/>
    </source>
</evidence>
<keyword evidence="6 11" id="KW-0547">Nucleotide-binding</keyword>
<evidence type="ECO:0000256" key="5">
    <source>
        <dbReference type="ARBA" id="ARBA00022598"/>
    </source>
</evidence>
<name>A0A1G6HVM7_9BACI</name>
<dbReference type="OrthoDB" id="9792985at2"/>
<evidence type="ECO:0000256" key="4">
    <source>
        <dbReference type="ARBA" id="ARBA00012984"/>
    </source>
</evidence>
<dbReference type="HAMAP" id="MF_00668">
    <property type="entry name" value="BioW"/>
    <property type="match status" value="1"/>
</dbReference>
<evidence type="ECO:0000256" key="8">
    <source>
        <dbReference type="ARBA" id="ARBA00022840"/>
    </source>
</evidence>
<evidence type="ECO:0000256" key="2">
    <source>
        <dbReference type="ARBA" id="ARBA00005075"/>
    </source>
</evidence>
<evidence type="ECO:0000256" key="9">
    <source>
        <dbReference type="ARBA" id="ARBA00022842"/>
    </source>
</evidence>
<accession>A0A1G6HVM7</accession>
<comment type="cofactor">
    <cofactor evidence="1 11">
        <name>Mg(2+)</name>
        <dbReference type="ChEBI" id="CHEBI:18420"/>
    </cofactor>
</comment>
<evidence type="ECO:0000313" key="12">
    <source>
        <dbReference type="EMBL" id="SDB97526.1"/>
    </source>
</evidence>
<dbReference type="UniPathway" id="UPA00999">
    <property type="reaction ID" value="UER00351"/>
</dbReference>
<evidence type="ECO:0000256" key="11">
    <source>
        <dbReference type="HAMAP-Rule" id="MF_00668"/>
    </source>
</evidence>
<keyword evidence="8 11" id="KW-0067">ATP-binding</keyword>
<reference evidence="13" key="1">
    <citation type="submission" date="2016-09" db="EMBL/GenBank/DDBJ databases">
        <authorList>
            <person name="Varghese N."/>
            <person name="Submissions S."/>
        </authorList>
    </citation>
    <scope>NUCLEOTIDE SEQUENCE [LARGE SCALE GENOMIC DNA]</scope>
    <source>
        <strain evidence="13">25nlg</strain>
    </source>
</reference>
<dbReference type="EC" id="6.2.1.14" evidence="4 11"/>
<dbReference type="AlphaFoldDB" id="A0A1G6HVM7"/>
<comment type="subunit">
    <text evidence="3 11">Homodimer.</text>
</comment>
<organism evidence="12 13">
    <name type="scientific">Shouchella lonarensis</name>
    <dbReference type="NCBI Taxonomy" id="1464122"/>
    <lineage>
        <taxon>Bacteria</taxon>
        <taxon>Bacillati</taxon>
        <taxon>Bacillota</taxon>
        <taxon>Bacilli</taxon>
        <taxon>Bacillales</taxon>
        <taxon>Bacillaceae</taxon>
        <taxon>Shouchella</taxon>
    </lineage>
</organism>
<dbReference type="STRING" id="1464122.SAMN05421737_104173"/>
<dbReference type="RefSeq" id="WP_090775290.1">
    <property type="nucleotide sequence ID" value="NZ_FMYM01000004.1"/>
</dbReference>
<proteinExistence type="inferred from homology"/>
<dbReference type="GO" id="GO:0000287">
    <property type="term" value="F:magnesium ion binding"/>
    <property type="evidence" value="ECO:0007669"/>
    <property type="project" value="UniProtKB-UniRule"/>
</dbReference>
<dbReference type="Pfam" id="PF03744">
    <property type="entry name" value="BioW"/>
    <property type="match status" value="1"/>
</dbReference>
<evidence type="ECO:0000256" key="1">
    <source>
        <dbReference type="ARBA" id="ARBA00001946"/>
    </source>
</evidence>
<comment type="similarity">
    <text evidence="11">Belongs to the BioW family.</text>
</comment>
<keyword evidence="7 11" id="KW-0093">Biotin biosynthesis</keyword>